<evidence type="ECO:0000313" key="3">
    <source>
        <dbReference type="Proteomes" id="UP000191153"/>
    </source>
</evidence>
<protein>
    <submittedName>
        <fullName evidence="2">Glycosyltransferase involved in cell wall bisynthesis</fullName>
    </submittedName>
</protein>
<dbReference type="RefSeq" id="WP_078693468.1">
    <property type="nucleotide sequence ID" value="NZ_FUWX01000007.1"/>
</dbReference>
<dbReference type="GO" id="GO:0016757">
    <property type="term" value="F:glycosyltransferase activity"/>
    <property type="evidence" value="ECO:0007669"/>
    <property type="project" value="InterPro"/>
</dbReference>
<name>A0A1T4LT13_9FUSO</name>
<dbReference type="PANTHER" id="PTHR45947:SF3">
    <property type="entry name" value="SULFOQUINOVOSYL TRANSFERASE SQD2"/>
    <property type="match status" value="1"/>
</dbReference>
<evidence type="ECO:0000259" key="1">
    <source>
        <dbReference type="Pfam" id="PF00534"/>
    </source>
</evidence>
<keyword evidence="3" id="KW-1185">Reference proteome</keyword>
<dbReference type="Gene3D" id="3.40.50.2000">
    <property type="entry name" value="Glycogen Phosphorylase B"/>
    <property type="match status" value="2"/>
</dbReference>
<reference evidence="2 3" key="1">
    <citation type="submission" date="2017-02" db="EMBL/GenBank/DDBJ databases">
        <authorList>
            <person name="Peterson S.W."/>
        </authorList>
    </citation>
    <scope>NUCLEOTIDE SEQUENCE [LARGE SCALE GENOMIC DNA]</scope>
    <source>
        <strain evidence="2 3">ATCC 700028</strain>
    </source>
</reference>
<accession>A0A1T4LT13</accession>
<dbReference type="EMBL" id="FUWX01000007">
    <property type="protein sequence ID" value="SJZ57797.1"/>
    <property type="molecule type" value="Genomic_DNA"/>
</dbReference>
<sequence length="363" mass="43829">MKIVLYFDLFGSKYENIYQYKDIYQFPKKLKNILNGNLELNFYSKNEENKFFFIENNKTNISNNIFNFLMTLFLQRKKTDICILFHVRLITFCLFIIYKLGNKNNKAFLKGDVNLKYLKDIYSNKFFFKGYLYRYLIRKTDIFFVETKECYEFLKEKKLNNIEIYSNNFDNNLLSEMNIVKKEYSQKKNIILHVSRVGTYPKNTELLLEILENIELNNWEVYILGKIEENFKLKISEFFDKNPHLIENIKFLGQITDKKKVYEYYNESKIYLCTSRYEGFSIAFTEVLIFNNYIITTNVSGAKDITNNNELGYICKREEDFIKKINILLKDEEQISKLDKKREEYIKKIFSTKHIEDKLKEII</sequence>
<dbReference type="PANTHER" id="PTHR45947">
    <property type="entry name" value="SULFOQUINOVOSYL TRANSFERASE SQD2"/>
    <property type="match status" value="1"/>
</dbReference>
<dbReference type="Pfam" id="PF00534">
    <property type="entry name" value="Glycos_transf_1"/>
    <property type="match status" value="1"/>
</dbReference>
<dbReference type="Proteomes" id="UP000191153">
    <property type="component" value="Unassembled WGS sequence"/>
</dbReference>
<gene>
    <name evidence="2" type="ORF">SAMN02745174_00951</name>
</gene>
<dbReference type="STRING" id="180163.SAMN02745174_00951"/>
<keyword evidence="2" id="KW-0808">Transferase</keyword>
<evidence type="ECO:0000313" key="2">
    <source>
        <dbReference type="EMBL" id="SJZ57797.1"/>
    </source>
</evidence>
<dbReference type="SUPFAM" id="SSF53756">
    <property type="entry name" value="UDP-Glycosyltransferase/glycogen phosphorylase"/>
    <property type="match status" value="1"/>
</dbReference>
<dbReference type="InterPro" id="IPR001296">
    <property type="entry name" value="Glyco_trans_1"/>
</dbReference>
<dbReference type="OrthoDB" id="9787617at2"/>
<organism evidence="2 3">
    <name type="scientific">Cetobacterium ceti</name>
    <dbReference type="NCBI Taxonomy" id="180163"/>
    <lineage>
        <taxon>Bacteria</taxon>
        <taxon>Fusobacteriati</taxon>
        <taxon>Fusobacteriota</taxon>
        <taxon>Fusobacteriia</taxon>
        <taxon>Fusobacteriales</taxon>
        <taxon>Fusobacteriaceae</taxon>
        <taxon>Cetobacterium</taxon>
    </lineage>
</organism>
<dbReference type="InterPro" id="IPR050194">
    <property type="entry name" value="Glycosyltransferase_grp1"/>
</dbReference>
<proteinExistence type="predicted"/>
<dbReference type="AlphaFoldDB" id="A0A1T4LT13"/>
<feature type="domain" description="Glycosyl transferase family 1" evidence="1">
    <location>
        <begin position="181"/>
        <end position="341"/>
    </location>
</feature>